<name>A0A4V6KS88_SERFO</name>
<gene>
    <name evidence="2" type="primary">sppA_1</name>
    <name evidence="2" type="ORF">NCTC12965_05081</name>
</gene>
<organism evidence="2">
    <name type="scientific">Serratia fonticola</name>
    <dbReference type="NCBI Taxonomy" id="47917"/>
    <lineage>
        <taxon>Bacteria</taxon>
        <taxon>Pseudomonadati</taxon>
        <taxon>Pseudomonadota</taxon>
        <taxon>Gammaproteobacteria</taxon>
        <taxon>Enterobacterales</taxon>
        <taxon>Yersiniaceae</taxon>
        <taxon>Serratia</taxon>
    </lineage>
</organism>
<dbReference type="GO" id="GO:0008233">
    <property type="term" value="F:peptidase activity"/>
    <property type="evidence" value="ECO:0007669"/>
    <property type="project" value="UniProtKB-KW"/>
</dbReference>
<keyword evidence="1" id="KW-0812">Transmembrane</keyword>
<keyword evidence="1" id="KW-1133">Transmembrane helix</keyword>
<feature type="transmembrane region" description="Helical" evidence="1">
    <location>
        <begin position="21"/>
        <end position="45"/>
    </location>
</feature>
<dbReference type="AlphaFoldDB" id="A0A4V6KS88"/>
<dbReference type="EC" id="3.4.21.-" evidence="2"/>
<reference evidence="2" key="1">
    <citation type="submission" date="2019-05" db="EMBL/GenBank/DDBJ databases">
        <authorList>
            <consortium name="Pathogen Informatics"/>
        </authorList>
    </citation>
    <scope>NUCLEOTIDE SEQUENCE [LARGE SCALE GENOMIC DNA]</scope>
    <source>
        <strain evidence="2">NCTC12965</strain>
    </source>
</reference>
<keyword evidence="1" id="KW-0472">Membrane</keyword>
<evidence type="ECO:0000256" key="1">
    <source>
        <dbReference type="SAM" id="Phobius"/>
    </source>
</evidence>
<dbReference type="EMBL" id="CABEEZ010000110">
    <property type="protein sequence ID" value="VTR44268.1"/>
    <property type="molecule type" value="Genomic_DNA"/>
</dbReference>
<proteinExistence type="predicted"/>
<keyword evidence="2" id="KW-0645">Protease</keyword>
<evidence type="ECO:0000313" key="2">
    <source>
        <dbReference type="EMBL" id="VTR44268.1"/>
    </source>
</evidence>
<dbReference type="GO" id="GO:0006508">
    <property type="term" value="P:proteolysis"/>
    <property type="evidence" value="ECO:0007669"/>
    <property type="project" value="UniProtKB-KW"/>
</dbReference>
<sequence>MRTLGRIIAGIFRWTWRLLNFVRELILNLFLIFLILVGVGIYLSLQGNSSAVAPHGALLVRSQRRGG</sequence>
<accession>A0A4V6KS88</accession>
<keyword evidence="2" id="KW-0378">Hydrolase</keyword>
<protein>
    <submittedName>
        <fullName evidence="2">Protease 4</fullName>
        <ecNumber evidence="2">3.4.21.-</ecNumber>
    </submittedName>
</protein>